<proteinExistence type="predicted"/>
<reference evidence="2" key="1">
    <citation type="submission" date="2021-10" db="EMBL/GenBank/DDBJ databases">
        <title>Melipona bicolor Genome sequencing and assembly.</title>
        <authorList>
            <person name="Araujo N.S."/>
            <person name="Arias M.C."/>
        </authorList>
    </citation>
    <scope>NUCLEOTIDE SEQUENCE</scope>
    <source>
        <strain evidence="2">USP_2M_L1-L4_2017</strain>
        <tissue evidence="2">Whole body</tissue>
    </source>
</reference>
<organism evidence="2 3">
    <name type="scientific">Melipona bicolor</name>
    <dbReference type="NCBI Taxonomy" id="60889"/>
    <lineage>
        <taxon>Eukaryota</taxon>
        <taxon>Metazoa</taxon>
        <taxon>Ecdysozoa</taxon>
        <taxon>Arthropoda</taxon>
        <taxon>Hexapoda</taxon>
        <taxon>Insecta</taxon>
        <taxon>Pterygota</taxon>
        <taxon>Neoptera</taxon>
        <taxon>Endopterygota</taxon>
        <taxon>Hymenoptera</taxon>
        <taxon>Apocrita</taxon>
        <taxon>Aculeata</taxon>
        <taxon>Apoidea</taxon>
        <taxon>Anthophila</taxon>
        <taxon>Apidae</taxon>
        <taxon>Melipona</taxon>
    </lineage>
</organism>
<comment type="caution">
    <text evidence="2">The sequence shown here is derived from an EMBL/GenBank/DDBJ whole genome shotgun (WGS) entry which is preliminary data.</text>
</comment>
<evidence type="ECO:0000256" key="1">
    <source>
        <dbReference type="SAM" id="MobiDB-lite"/>
    </source>
</evidence>
<dbReference type="Proteomes" id="UP001177670">
    <property type="component" value="Unassembled WGS sequence"/>
</dbReference>
<protein>
    <submittedName>
        <fullName evidence="2">Uncharacterized protein</fullName>
    </submittedName>
</protein>
<keyword evidence="3" id="KW-1185">Reference proteome</keyword>
<gene>
    <name evidence="2" type="ORF">K0M31_000081</name>
</gene>
<name>A0AA40GE56_9HYME</name>
<feature type="region of interest" description="Disordered" evidence="1">
    <location>
        <begin position="40"/>
        <end position="79"/>
    </location>
</feature>
<accession>A0AA40GE56</accession>
<sequence length="79" mass="8901">MTNSKNFDAQLLNKGVGVAIWLPVKKGPRSFFCMHDNELPTISSTTDTNVRDKTERKKEREKEKAGIISDCGLHNRPAE</sequence>
<feature type="compositionally biased region" description="Basic and acidic residues" evidence="1">
    <location>
        <begin position="49"/>
        <end position="65"/>
    </location>
</feature>
<dbReference type="EMBL" id="JAHYIQ010000001">
    <property type="protein sequence ID" value="KAK1135490.1"/>
    <property type="molecule type" value="Genomic_DNA"/>
</dbReference>
<evidence type="ECO:0000313" key="2">
    <source>
        <dbReference type="EMBL" id="KAK1135490.1"/>
    </source>
</evidence>
<dbReference type="AlphaFoldDB" id="A0AA40GE56"/>
<evidence type="ECO:0000313" key="3">
    <source>
        <dbReference type="Proteomes" id="UP001177670"/>
    </source>
</evidence>